<evidence type="ECO:0000313" key="1">
    <source>
        <dbReference type="EMBL" id="GAA2618765.1"/>
    </source>
</evidence>
<organism evidence="1 2">
    <name type="scientific">Actinomadura fulvescens</name>
    <dbReference type="NCBI Taxonomy" id="46160"/>
    <lineage>
        <taxon>Bacteria</taxon>
        <taxon>Bacillati</taxon>
        <taxon>Actinomycetota</taxon>
        <taxon>Actinomycetes</taxon>
        <taxon>Streptosporangiales</taxon>
        <taxon>Thermomonosporaceae</taxon>
        <taxon>Actinomadura</taxon>
    </lineage>
</organism>
<dbReference type="EMBL" id="BAAATD010000009">
    <property type="protein sequence ID" value="GAA2618765.1"/>
    <property type="molecule type" value="Genomic_DNA"/>
</dbReference>
<comment type="caution">
    <text evidence="1">The sequence shown here is derived from an EMBL/GenBank/DDBJ whole genome shotgun (WGS) entry which is preliminary data.</text>
</comment>
<protein>
    <submittedName>
        <fullName evidence="1">Uncharacterized protein</fullName>
    </submittedName>
</protein>
<evidence type="ECO:0000313" key="2">
    <source>
        <dbReference type="Proteomes" id="UP001501509"/>
    </source>
</evidence>
<gene>
    <name evidence="1" type="ORF">GCM10010411_62870</name>
</gene>
<sequence length="211" mass="22291">MESPAKLLATVADLVARLGRPLTSDEQARAAALLADASALVRSHTGRTFAAPPVTETRTLRAQGGEIRLPSPPIRDVDRVALVLGLDGVGDVPVVGWRWDGADLLHVSADTYVINQPEILRDVEIAPWTYRVTYTHGHDQVPDDVVAVVAAMVLRCLTAPSSAGGVVSETIGGYSYRLADGASGTAVILTGADRAALAGYRRRTGVTMTRL</sequence>
<keyword evidence="2" id="KW-1185">Reference proteome</keyword>
<dbReference type="Proteomes" id="UP001501509">
    <property type="component" value="Unassembled WGS sequence"/>
</dbReference>
<dbReference type="RefSeq" id="WP_344546101.1">
    <property type="nucleotide sequence ID" value="NZ_BAAATD010000009.1"/>
</dbReference>
<proteinExistence type="predicted"/>
<accession>A0ABP6CJA2</accession>
<reference evidence="2" key="1">
    <citation type="journal article" date="2019" name="Int. J. Syst. Evol. Microbiol.">
        <title>The Global Catalogue of Microorganisms (GCM) 10K type strain sequencing project: providing services to taxonomists for standard genome sequencing and annotation.</title>
        <authorList>
            <consortium name="The Broad Institute Genomics Platform"/>
            <consortium name="The Broad Institute Genome Sequencing Center for Infectious Disease"/>
            <person name="Wu L."/>
            <person name="Ma J."/>
        </authorList>
    </citation>
    <scope>NUCLEOTIDE SEQUENCE [LARGE SCALE GENOMIC DNA]</scope>
    <source>
        <strain evidence="2">JCM 6833</strain>
    </source>
</reference>
<name>A0ABP6CJA2_9ACTN</name>